<evidence type="ECO:0000313" key="1">
    <source>
        <dbReference type="EMBL" id="ABM81062.1"/>
    </source>
</evidence>
<accession>A2BM51</accession>
<dbReference type="eggNOG" id="arCOG00569">
    <property type="taxonomic scope" value="Archaea"/>
</dbReference>
<gene>
    <name evidence="1" type="ordered locus">Hbut_1230</name>
</gene>
<dbReference type="RefSeq" id="WP_011822380.1">
    <property type="nucleotide sequence ID" value="NC_008818.1"/>
</dbReference>
<dbReference type="AlphaFoldDB" id="A2BM51"/>
<evidence type="ECO:0000313" key="2">
    <source>
        <dbReference type="Proteomes" id="UP000002593"/>
    </source>
</evidence>
<dbReference type="GeneID" id="4781683"/>
<protein>
    <submittedName>
        <fullName evidence="1">Conserved crenarchaeal protein</fullName>
    </submittedName>
</protein>
<sequence>MASTLKTKRIDFLRHIVNRILASPDAPRQYVDDIRKMIGRAEDKYRFNVFGGDVRRLADYLHSKDFDDLLTLVKTDKSGEALRILKKILEEARKAYSDIPEVIEAIEARLREIEKGEKASVEELLEAAMSVLRELEKKGFRLELKTDEKFIKITYDGKLEAKLAYDQKRNSFILEYTVKSRQEFPSAAEAREFVTRKLLEVLKR</sequence>
<dbReference type="KEGG" id="hbu:Hbut_1230"/>
<dbReference type="HOGENOM" id="CLU_118413_0_0_2"/>
<name>A2BM51_HYPBU</name>
<dbReference type="Proteomes" id="UP000002593">
    <property type="component" value="Chromosome"/>
</dbReference>
<dbReference type="OrthoDB" id="19374at2157"/>
<organism evidence="1 2">
    <name type="scientific">Hyperthermus butylicus (strain DSM 5456 / JCM 9403 / PLM1-5)</name>
    <dbReference type="NCBI Taxonomy" id="415426"/>
    <lineage>
        <taxon>Archaea</taxon>
        <taxon>Thermoproteota</taxon>
        <taxon>Thermoprotei</taxon>
        <taxon>Desulfurococcales</taxon>
        <taxon>Pyrodictiaceae</taxon>
        <taxon>Hyperthermus</taxon>
    </lineage>
</organism>
<dbReference type="STRING" id="415426.Hbut_1230"/>
<reference evidence="1 2" key="1">
    <citation type="journal article" date="2007" name="Archaea">
        <title>The genome of Hyperthermus butylicus: a sulfur-reducing, peptide fermenting, neutrophilic Crenarchaeote growing up to 108 degrees C.</title>
        <authorList>
            <person name="Brugger K."/>
            <person name="Chen L."/>
            <person name="Stark M."/>
            <person name="Zibat A."/>
            <person name="Redder P."/>
            <person name="Ruepp A."/>
            <person name="Awayez M."/>
            <person name="She Q."/>
            <person name="Garrett R.A."/>
            <person name="Klenk H.P."/>
        </authorList>
    </citation>
    <scope>NUCLEOTIDE SEQUENCE [LARGE SCALE GENOMIC DNA]</scope>
    <source>
        <strain evidence="2">DSM 5456 / JCM 9403 / PLM1-5</strain>
    </source>
</reference>
<dbReference type="EnsemblBacteria" id="ABM81062">
    <property type="protein sequence ID" value="ABM81062"/>
    <property type="gene ID" value="Hbut_1230"/>
</dbReference>
<proteinExistence type="predicted"/>
<dbReference type="EMBL" id="CP000493">
    <property type="protein sequence ID" value="ABM81062.1"/>
    <property type="molecule type" value="Genomic_DNA"/>
</dbReference>
<keyword evidence="2" id="KW-1185">Reference proteome</keyword>